<evidence type="ECO:0000313" key="10">
    <source>
        <dbReference type="EnsemblPlants" id="AUR62029222-RA:cds"/>
    </source>
</evidence>
<evidence type="ECO:0000256" key="4">
    <source>
        <dbReference type="ARBA" id="ARBA00023125"/>
    </source>
</evidence>
<dbReference type="InterPro" id="IPR001356">
    <property type="entry name" value="HD"/>
</dbReference>
<keyword evidence="5 8" id="KW-0371">Homeobox</keyword>
<dbReference type="PANTHER" id="PTHR11850">
    <property type="entry name" value="HOMEOBOX PROTEIN TRANSCRIPTION FACTORS"/>
    <property type="match status" value="1"/>
</dbReference>
<dbReference type="GO" id="GO:0006355">
    <property type="term" value="P:regulation of DNA-templated transcription"/>
    <property type="evidence" value="ECO:0007669"/>
    <property type="project" value="InterPro"/>
</dbReference>
<dbReference type="SMART" id="SM00389">
    <property type="entry name" value="HOX"/>
    <property type="match status" value="1"/>
</dbReference>
<dbReference type="InterPro" id="IPR006563">
    <property type="entry name" value="POX_dom"/>
</dbReference>
<sequence length="622" mass="68972">MEMSNNFMPELHVAQQRRRDKLRVQHLDELQHMNSFDHLHNSNSNTTTSSMMMLLPSPEMLSFTSASNSFPNIHPTRFVTPSSSDSCDPQQLPPPRCDDNWVQRHVSPAVPQFMSNDVGSHPHGQGLSLSLSSNQLCEYRHLGGDPPELKPFESGSILSVVKQSMSSGTATLECGTANNNTNNQVQDVAGSSIQVHRNVGPLGPFTGYAAILKSSKFLKPAQLMLDEFFSAASLSRGGEEVENDQSLTISRSRNVGDCSTVVASKMDGSNELSCKSSSCESYRPDCHERKAKLLHMQEKVCKRHKQYHQQMQMVISAFDSVPGLSNATPYISRSIKTISRHFRCLKNAIADQLKHIKRALGEDLTSPTSFLRGDSSSSLRYDQNFAKVRSGAIGGTGQVGHQSHVWRPQRGLPERAVSILRAWLFDHFLHPYPTDNDKQMLATQTGLTRNQVSNWFINARVRLWKPMVEEIHMLETKGSSRSEPNSNNSVMSIIEKNRQATAANQSGCKPSPLNPVCDKQLECLGPSSSLERSTGEPINTEQLFQNQKCSRLESHQVPTNIDSSFIGFLPYQRRGLELGGIGAVSLTLGLRHGSETTQQQLQHQFIPQGMPFGGHVIHDFSG</sequence>
<dbReference type="OMA" id="KYECEIA"/>
<evidence type="ECO:0000256" key="7">
    <source>
        <dbReference type="ARBA" id="ARBA00023242"/>
    </source>
</evidence>
<comment type="similarity">
    <text evidence="2">Belongs to the TALE/BELL homeobox family.</text>
</comment>
<dbReference type="Pfam" id="PF07526">
    <property type="entry name" value="POX"/>
    <property type="match status" value="1"/>
</dbReference>
<dbReference type="SUPFAM" id="SSF46689">
    <property type="entry name" value="Homeodomain-like"/>
    <property type="match status" value="1"/>
</dbReference>
<dbReference type="SMART" id="SM00574">
    <property type="entry name" value="POX"/>
    <property type="match status" value="1"/>
</dbReference>
<dbReference type="GO" id="GO:0003677">
    <property type="term" value="F:DNA binding"/>
    <property type="evidence" value="ECO:0007669"/>
    <property type="project" value="UniProtKB-UniRule"/>
</dbReference>
<comment type="subcellular location">
    <subcellularLocation>
        <location evidence="1 8">Nucleus</location>
    </subcellularLocation>
</comment>
<evidence type="ECO:0000259" key="9">
    <source>
        <dbReference type="PROSITE" id="PS50071"/>
    </source>
</evidence>
<dbReference type="Gene3D" id="1.10.10.60">
    <property type="entry name" value="Homeodomain-like"/>
    <property type="match status" value="1"/>
</dbReference>
<evidence type="ECO:0000256" key="3">
    <source>
        <dbReference type="ARBA" id="ARBA00023015"/>
    </source>
</evidence>
<evidence type="ECO:0000256" key="2">
    <source>
        <dbReference type="ARBA" id="ARBA00006454"/>
    </source>
</evidence>
<dbReference type="InterPro" id="IPR008422">
    <property type="entry name" value="KN_HD"/>
</dbReference>
<dbReference type="FunFam" id="1.10.10.60:FF:000117">
    <property type="entry name" value="BEL1-like homeodomain protein 9"/>
    <property type="match status" value="1"/>
</dbReference>
<feature type="domain" description="Homeobox" evidence="9">
    <location>
        <begin position="403"/>
        <end position="466"/>
    </location>
</feature>
<dbReference type="InterPro" id="IPR050224">
    <property type="entry name" value="TALE_homeobox"/>
</dbReference>
<accession>A0A803MGX0</accession>
<dbReference type="GO" id="GO:0005634">
    <property type="term" value="C:nucleus"/>
    <property type="evidence" value="ECO:0007669"/>
    <property type="project" value="UniProtKB-SubCell"/>
</dbReference>
<reference evidence="10" key="2">
    <citation type="submission" date="2021-03" db="UniProtKB">
        <authorList>
            <consortium name="EnsemblPlants"/>
        </authorList>
    </citation>
    <scope>IDENTIFICATION</scope>
</reference>
<name>A0A803MGX0_CHEQI</name>
<protein>
    <recommendedName>
        <fullName evidence="9">Homeobox domain-containing protein</fullName>
    </recommendedName>
</protein>
<proteinExistence type="inferred from homology"/>
<feature type="DNA-binding region" description="Homeobox" evidence="8">
    <location>
        <begin position="405"/>
        <end position="467"/>
    </location>
</feature>
<evidence type="ECO:0000256" key="5">
    <source>
        <dbReference type="ARBA" id="ARBA00023155"/>
    </source>
</evidence>
<keyword evidence="11" id="KW-1185">Reference proteome</keyword>
<keyword evidence="4 8" id="KW-0238">DNA-binding</keyword>
<evidence type="ECO:0000256" key="8">
    <source>
        <dbReference type="PROSITE-ProRule" id="PRU00108"/>
    </source>
</evidence>
<evidence type="ECO:0000256" key="6">
    <source>
        <dbReference type="ARBA" id="ARBA00023163"/>
    </source>
</evidence>
<dbReference type="EnsemblPlants" id="AUR62029222-RA">
    <property type="protein sequence ID" value="AUR62029222-RA:cds"/>
    <property type="gene ID" value="AUR62029222"/>
</dbReference>
<keyword evidence="3" id="KW-0805">Transcription regulation</keyword>
<dbReference type="Pfam" id="PF05920">
    <property type="entry name" value="Homeobox_KN"/>
    <property type="match status" value="1"/>
</dbReference>
<dbReference type="InterPro" id="IPR009057">
    <property type="entry name" value="Homeodomain-like_sf"/>
</dbReference>
<reference evidence="10" key="1">
    <citation type="journal article" date="2017" name="Nature">
        <title>The genome of Chenopodium quinoa.</title>
        <authorList>
            <person name="Jarvis D.E."/>
            <person name="Ho Y.S."/>
            <person name="Lightfoot D.J."/>
            <person name="Schmoeckel S.M."/>
            <person name="Li B."/>
            <person name="Borm T.J.A."/>
            <person name="Ohyanagi H."/>
            <person name="Mineta K."/>
            <person name="Michell C.T."/>
            <person name="Saber N."/>
            <person name="Kharbatia N.M."/>
            <person name="Rupper R.R."/>
            <person name="Sharp A.R."/>
            <person name="Dally N."/>
            <person name="Boughton B.A."/>
            <person name="Woo Y.H."/>
            <person name="Gao G."/>
            <person name="Schijlen E.G.W.M."/>
            <person name="Guo X."/>
            <person name="Momin A.A."/>
            <person name="Negrao S."/>
            <person name="Al-Babili S."/>
            <person name="Gehring C."/>
            <person name="Roessner U."/>
            <person name="Jung C."/>
            <person name="Murphy K."/>
            <person name="Arold S.T."/>
            <person name="Gojobori T."/>
            <person name="van der Linden C.G."/>
            <person name="van Loo E.N."/>
            <person name="Jellen E.N."/>
            <person name="Maughan P.J."/>
            <person name="Tester M."/>
        </authorList>
    </citation>
    <scope>NUCLEOTIDE SEQUENCE [LARGE SCALE GENOMIC DNA]</scope>
    <source>
        <strain evidence="10">cv. PI 614886</strain>
    </source>
</reference>
<keyword evidence="6" id="KW-0804">Transcription</keyword>
<dbReference type="CDD" id="cd00086">
    <property type="entry name" value="homeodomain"/>
    <property type="match status" value="1"/>
</dbReference>
<dbReference type="AlphaFoldDB" id="A0A803MGX0"/>
<organism evidence="10 11">
    <name type="scientific">Chenopodium quinoa</name>
    <name type="common">Quinoa</name>
    <dbReference type="NCBI Taxonomy" id="63459"/>
    <lineage>
        <taxon>Eukaryota</taxon>
        <taxon>Viridiplantae</taxon>
        <taxon>Streptophyta</taxon>
        <taxon>Embryophyta</taxon>
        <taxon>Tracheophyta</taxon>
        <taxon>Spermatophyta</taxon>
        <taxon>Magnoliopsida</taxon>
        <taxon>eudicotyledons</taxon>
        <taxon>Gunneridae</taxon>
        <taxon>Pentapetalae</taxon>
        <taxon>Caryophyllales</taxon>
        <taxon>Chenopodiaceae</taxon>
        <taxon>Chenopodioideae</taxon>
        <taxon>Atripliceae</taxon>
        <taxon>Chenopodium</taxon>
    </lineage>
</organism>
<dbReference type="Proteomes" id="UP000596660">
    <property type="component" value="Unplaced"/>
</dbReference>
<keyword evidence="7 8" id="KW-0539">Nucleus</keyword>
<dbReference type="Gramene" id="AUR62029222-RA">
    <property type="protein sequence ID" value="AUR62029222-RA:cds"/>
    <property type="gene ID" value="AUR62029222"/>
</dbReference>
<dbReference type="PROSITE" id="PS50071">
    <property type="entry name" value="HOMEOBOX_2"/>
    <property type="match status" value="1"/>
</dbReference>
<evidence type="ECO:0000313" key="11">
    <source>
        <dbReference type="Proteomes" id="UP000596660"/>
    </source>
</evidence>
<evidence type="ECO:0000256" key="1">
    <source>
        <dbReference type="ARBA" id="ARBA00004123"/>
    </source>
</evidence>